<dbReference type="PIRSF" id="PIRSF000099">
    <property type="entry name" value="Histidinol_dh"/>
    <property type="match status" value="1"/>
</dbReference>
<keyword evidence="5" id="KW-0520">NAD</keyword>
<proteinExistence type="inferred from homology"/>
<comment type="pathway">
    <text evidence="5">Amino-acid biosynthesis; L-histidine biosynthesis; L-histidine from 5-phospho-alpha-D-ribose 1-diphosphate: step 9/9.</text>
</comment>
<keyword evidence="4 5" id="KW-0560">Oxidoreductase</keyword>
<comment type="similarity">
    <text evidence="1 5 6 7">Belongs to the histidinol dehydrogenase family.</text>
</comment>
<feature type="binding site" evidence="5">
    <location>
        <position position="262"/>
    </location>
    <ligand>
        <name>substrate</name>
    </ligand>
</feature>
<dbReference type="InterPro" id="IPR016161">
    <property type="entry name" value="Ald_DH/histidinol_DH"/>
</dbReference>
<feature type="binding site" evidence="5">
    <location>
        <position position="415"/>
    </location>
    <ligand>
        <name>substrate</name>
    </ligand>
</feature>
<feature type="binding site" evidence="5">
    <location>
        <position position="328"/>
    </location>
    <ligand>
        <name>substrate</name>
    </ligand>
</feature>
<keyword evidence="5" id="KW-0368">Histidine biosynthesis</keyword>
<evidence type="ECO:0000256" key="6">
    <source>
        <dbReference type="PIRNR" id="PIRNR000099"/>
    </source>
</evidence>
<feature type="binding site" evidence="5">
    <location>
        <position position="420"/>
    </location>
    <ligand>
        <name>substrate</name>
    </ligand>
</feature>
<feature type="active site" description="Proton acceptor" evidence="5">
    <location>
        <position position="328"/>
    </location>
</feature>
<evidence type="ECO:0000256" key="2">
    <source>
        <dbReference type="ARBA" id="ARBA00022723"/>
    </source>
</evidence>
<feature type="binding site" evidence="5">
    <location>
        <position position="191"/>
    </location>
    <ligand>
        <name>NAD(+)</name>
        <dbReference type="ChEBI" id="CHEBI:57540"/>
    </ligand>
</feature>
<name>A0ABQ5VEF3_9RHOB</name>
<accession>A0ABQ5VEF3</accession>
<evidence type="ECO:0000256" key="4">
    <source>
        <dbReference type="ARBA" id="ARBA00023002"/>
    </source>
</evidence>
<dbReference type="SUPFAM" id="SSF53720">
    <property type="entry name" value="ALDH-like"/>
    <property type="match status" value="1"/>
</dbReference>
<feature type="binding site" evidence="5">
    <location>
        <position position="361"/>
    </location>
    <ligand>
        <name>Zn(2+)</name>
        <dbReference type="ChEBI" id="CHEBI:29105"/>
    </ligand>
</feature>
<comment type="cofactor">
    <cofactor evidence="5">
        <name>Zn(2+)</name>
        <dbReference type="ChEBI" id="CHEBI:29105"/>
    </cofactor>
    <text evidence="5">Binds 1 zinc ion per subunit.</text>
</comment>
<dbReference type="CDD" id="cd06572">
    <property type="entry name" value="Histidinol_dh"/>
    <property type="match status" value="1"/>
</dbReference>
<dbReference type="Gene3D" id="1.20.5.1300">
    <property type="match status" value="1"/>
</dbReference>
<feature type="binding site" evidence="5">
    <location>
        <position position="361"/>
    </location>
    <ligand>
        <name>substrate</name>
    </ligand>
</feature>
<dbReference type="Gene3D" id="3.40.50.1980">
    <property type="entry name" value="Nitrogenase molybdenum iron protein domain"/>
    <property type="match status" value="2"/>
</dbReference>
<feature type="binding site" evidence="5">
    <location>
        <position position="259"/>
    </location>
    <ligand>
        <name>substrate</name>
    </ligand>
</feature>
<feature type="binding site" evidence="5">
    <location>
        <position position="130"/>
    </location>
    <ligand>
        <name>NAD(+)</name>
        <dbReference type="ChEBI" id="CHEBI:57540"/>
    </ligand>
</feature>
<dbReference type="PROSITE" id="PS00611">
    <property type="entry name" value="HISOL_DEHYDROGENASE"/>
    <property type="match status" value="1"/>
</dbReference>
<keyword evidence="9" id="KW-1185">Reference proteome</keyword>
<organism evidence="8 9">
    <name type="scientific">Sulfitobacter pacificus</name>
    <dbReference type="NCBI Taxonomy" id="1499314"/>
    <lineage>
        <taxon>Bacteria</taxon>
        <taxon>Pseudomonadati</taxon>
        <taxon>Pseudomonadota</taxon>
        <taxon>Alphaproteobacteria</taxon>
        <taxon>Rhodobacterales</taxon>
        <taxon>Roseobacteraceae</taxon>
        <taxon>Sulfitobacter</taxon>
    </lineage>
</organism>
<dbReference type="Pfam" id="PF00815">
    <property type="entry name" value="Histidinol_dh"/>
    <property type="match status" value="1"/>
</dbReference>
<dbReference type="InterPro" id="IPR012131">
    <property type="entry name" value="Hstdl_DH"/>
</dbReference>
<comment type="caution">
    <text evidence="8">The sequence shown here is derived from an EMBL/GenBank/DDBJ whole genome shotgun (WGS) entry which is preliminary data.</text>
</comment>
<feature type="active site" description="Proton acceptor" evidence="5">
    <location>
        <position position="327"/>
    </location>
</feature>
<evidence type="ECO:0000256" key="3">
    <source>
        <dbReference type="ARBA" id="ARBA00022833"/>
    </source>
</evidence>
<keyword evidence="3 5" id="KW-0862">Zinc</keyword>
<feature type="binding site" evidence="5">
    <location>
        <position position="262"/>
    </location>
    <ligand>
        <name>Zn(2+)</name>
        <dbReference type="ChEBI" id="CHEBI:29105"/>
    </ligand>
</feature>
<feature type="binding site" evidence="5">
    <location>
        <position position="237"/>
    </location>
    <ligand>
        <name>substrate</name>
    </ligand>
</feature>
<feature type="binding site" evidence="5">
    <location>
        <position position="259"/>
    </location>
    <ligand>
        <name>Zn(2+)</name>
        <dbReference type="ChEBI" id="CHEBI:29105"/>
    </ligand>
</feature>
<evidence type="ECO:0000313" key="8">
    <source>
        <dbReference type="EMBL" id="GLQ25465.1"/>
    </source>
</evidence>
<dbReference type="PANTHER" id="PTHR21256">
    <property type="entry name" value="HISTIDINOL DEHYDROGENASE HDH"/>
    <property type="match status" value="1"/>
</dbReference>
<dbReference type="Proteomes" id="UP001161388">
    <property type="component" value="Unassembled WGS sequence"/>
</dbReference>
<reference evidence="8" key="1">
    <citation type="journal article" date="2014" name="Int. J. Syst. Evol. Microbiol.">
        <title>Complete genome of a new Firmicutes species belonging to the dominant human colonic microbiota ('Ruminococcus bicirculans') reveals two chromosomes and a selective capacity to utilize plant glucans.</title>
        <authorList>
            <consortium name="NISC Comparative Sequencing Program"/>
            <person name="Wegmann U."/>
            <person name="Louis P."/>
            <person name="Goesmann A."/>
            <person name="Henrissat B."/>
            <person name="Duncan S.H."/>
            <person name="Flint H.J."/>
        </authorList>
    </citation>
    <scope>NUCLEOTIDE SEQUENCE</scope>
    <source>
        <strain evidence="8">NBRC 109915</strain>
    </source>
</reference>
<dbReference type="RefSeq" id="WP_284369803.1">
    <property type="nucleotide sequence ID" value="NZ_BSNL01000001.1"/>
</dbReference>
<dbReference type="PRINTS" id="PR00083">
    <property type="entry name" value="HOLDHDRGNASE"/>
</dbReference>
<feature type="binding site" evidence="5">
    <location>
        <position position="420"/>
    </location>
    <ligand>
        <name>Zn(2+)</name>
        <dbReference type="ChEBI" id="CHEBI:29105"/>
    </ligand>
</feature>
<comment type="function">
    <text evidence="5">Catalyzes the sequential NAD-dependent oxidations of L-histidinol to L-histidinaldehyde and then to L-histidine.</text>
</comment>
<evidence type="ECO:0000256" key="7">
    <source>
        <dbReference type="RuleBase" id="RU004175"/>
    </source>
</evidence>
<dbReference type="PANTHER" id="PTHR21256:SF2">
    <property type="entry name" value="HISTIDINE BIOSYNTHESIS TRIFUNCTIONAL PROTEIN"/>
    <property type="match status" value="1"/>
</dbReference>
<dbReference type="EMBL" id="BSNL01000001">
    <property type="protein sequence ID" value="GLQ25465.1"/>
    <property type="molecule type" value="Genomic_DNA"/>
</dbReference>
<dbReference type="InterPro" id="IPR001692">
    <property type="entry name" value="Histidinol_DH_CS"/>
</dbReference>
<comment type="catalytic activity">
    <reaction evidence="5">
        <text>L-histidinol + 2 NAD(+) + H2O = L-histidine + 2 NADH + 3 H(+)</text>
        <dbReference type="Rhea" id="RHEA:20641"/>
        <dbReference type="ChEBI" id="CHEBI:15377"/>
        <dbReference type="ChEBI" id="CHEBI:15378"/>
        <dbReference type="ChEBI" id="CHEBI:57540"/>
        <dbReference type="ChEBI" id="CHEBI:57595"/>
        <dbReference type="ChEBI" id="CHEBI:57699"/>
        <dbReference type="ChEBI" id="CHEBI:57945"/>
        <dbReference type="EC" id="1.1.1.23"/>
    </reaction>
</comment>
<gene>
    <name evidence="8" type="primary">hisD1</name>
    <name evidence="5" type="synonym">hisD</name>
    <name evidence="8" type="ORF">GCM10007927_02680</name>
</gene>
<dbReference type="HAMAP" id="MF_01024">
    <property type="entry name" value="HisD"/>
    <property type="match status" value="1"/>
</dbReference>
<keyword evidence="5" id="KW-0028">Amino-acid biosynthesis</keyword>
<sequence length="433" mass="45777">MPVFLNASAPEFEAAFQTLLNAKREDSPDVDAVVADIIADVRARGDAAVIDLTARFDRITLTPETLRITPDEIAQAMQQVSDDDKTALDLAASRIRAYHERQLPEDAEWTDAAGATLGWRWTAVSAAGLYVPGGLASYPSSVLMNAIPAKVAGVNRLAMVVPTPDGVLNPLVLMAAHIAGVDEIYRIGGAQAVAALAYGTNTIAPVDKITGPGNAFVAAAKRRVFGKVGIDMIAGPSEILVIADGDNDPDWIALDLLSQAEHDESAQSLLISTDAAFGQAVAQAVEKRLETLERRAIAGASWRDFGAIITVPDLATAAKLSNRIAPEHLELCVADPDTLSAQITHAGAIFLGQWTPEAIGDYIGGPNHVLPTARSARFSSGLSVLDFMKRTTLARMTPDALRAIGPAAERLATSESLEAHGLSVTARLDKLNR</sequence>
<evidence type="ECO:0000313" key="9">
    <source>
        <dbReference type="Proteomes" id="UP001161388"/>
    </source>
</evidence>
<dbReference type="InterPro" id="IPR022695">
    <property type="entry name" value="Histidinol_DH_monofunct"/>
</dbReference>
<reference evidence="8" key="2">
    <citation type="submission" date="2023-01" db="EMBL/GenBank/DDBJ databases">
        <title>Draft genome sequence of Sulfitobacter pacificus strain NBRC 109915.</title>
        <authorList>
            <person name="Sun Q."/>
            <person name="Mori K."/>
        </authorList>
    </citation>
    <scope>NUCLEOTIDE SEQUENCE</scope>
    <source>
        <strain evidence="8">NBRC 109915</strain>
    </source>
</reference>
<evidence type="ECO:0000256" key="5">
    <source>
        <dbReference type="HAMAP-Rule" id="MF_01024"/>
    </source>
</evidence>
<protein>
    <recommendedName>
        <fullName evidence="5">Histidinol dehydrogenase</fullName>
        <shortName evidence="5">HDH</shortName>
        <ecNumber evidence="5">1.1.1.23</ecNumber>
    </recommendedName>
</protein>
<dbReference type="NCBIfam" id="TIGR00069">
    <property type="entry name" value="hisD"/>
    <property type="match status" value="1"/>
</dbReference>
<dbReference type="EC" id="1.1.1.23" evidence="5"/>
<feature type="binding site" evidence="5">
    <location>
        <position position="214"/>
    </location>
    <ligand>
        <name>NAD(+)</name>
        <dbReference type="ChEBI" id="CHEBI:57540"/>
    </ligand>
</feature>
<keyword evidence="2 5" id="KW-0479">Metal-binding</keyword>
<evidence type="ECO:0000256" key="1">
    <source>
        <dbReference type="ARBA" id="ARBA00010178"/>
    </source>
</evidence>